<keyword evidence="3" id="KW-0285">Flavoprotein</keyword>
<dbReference type="EC" id="1.6.99.-" evidence="8"/>
<reference evidence="8 9" key="1">
    <citation type="submission" date="2019-02" db="EMBL/GenBank/DDBJ databases">
        <title>Deep-cultivation of Planctomycetes and their phenomic and genomic characterization uncovers novel biology.</title>
        <authorList>
            <person name="Wiegand S."/>
            <person name="Jogler M."/>
            <person name="Boedeker C."/>
            <person name="Pinto D."/>
            <person name="Vollmers J."/>
            <person name="Rivas-Marin E."/>
            <person name="Kohn T."/>
            <person name="Peeters S.H."/>
            <person name="Heuer A."/>
            <person name="Rast P."/>
            <person name="Oberbeckmann S."/>
            <person name="Bunk B."/>
            <person name="Jeske O."/>
            <person name="Meyerdierks A."/>
            <person name="Storesund J.E."/>
            <person name="Kallscheuer N."/>
            <person name="Luecker S."/>
            <person name="Lage O.M."/>
            <person name="Pohl T."/>
            <person name="Merkel B.J."/>
            <person name="Hornburger P."/>
            <person name="Mueller R.-W."/>
            <person name="Bruemmer F."/>
            <person name="Labrenz M."/>
            <person name="Spormann A.M."/>
            <person name="Op den Camp H."/>
            <person name="Overmann J."/>
            <person name="Amann R."/>
            <person name="Jetten M.S.M."/>
            <person name="Mascher T."/>
            <person name="Medema M.H."/>
            <person name="Devos D.P."/>
            <person name="Kaster A.-K."/>
            <person name="Ovreas L."/>
            <person name="Rohde M."/>
            <person name="Galperin M.Y."/>
            <person name="Jogler C."/>
        </authorList>
    </citation>
    <scope>NUCLEOTIDE SEQUENCE [LARGE SCALE GENOMIC DNA]</scope>
    <source>
        <strain evidence="8 9">Pan216</strain>
    </source>
</reference>
<evidence type="ECO:0000256" key="2">
    <source>
        <dbReference type="ARBA" id="ARBA00005272"/>
    </source>
</evidence>
<dbReference type="EMBL" id="CP036279">
    <property type="protein sequence ID" value="QDU64658.1"/>
    <property type="molecule type" value="Genomic_DNA"/>
</dbReference>
<dbReference type="PROSITE" id="PS50042">
    <property type="entry name" value="CNMP_BINDING_3"/>
    <property type="match status" value="1"/>
</dbReference>
<dbReference type="PRINTS" id="PR00411">
    <property type="entry name" value="PNDRDTASEI"/>
</dbReference>
<dbReference type="InterPro" id="IPR051169">
    <property type="entry name" value="NADH-Q_oxidoreductase"/>
</dbReference>
<dbReference type="InterPro" id="IPR000595">
    <property type="entry name" value="cNMP-bd_dom"/>
</dbReference>
<dbReference type="Gene3D" id="3.50.50.100">
    <property type="match status" value="1"/>
</dbReference>
<dbReference type="OrthoDB" id="9770965at2"/>
<dbReference type="CDD" id="cd00038">
    <property type="entry name" value="CAP_ED"/>
    <property type="match status" value="1"/>
</dbReference>
<dbReference type="InterPro" id="IPR014710">
    <property type="entry name" value="RmlC-like_jellyroll"/>
</dbReference>
<dbReference type="InterPro" id="IPR054585">
    <property type="entry name" value="NDH2-like_C"/>
</dbReference>
<gene>
    <name evidence="8" type="ORF">Pan216_55490</name>
</gene>
<dbReference type="PROSITE" id="PS00888">
    <property type="entry name" value="CNMP_BINDING_1"/>
    <property type="match status" value="1"/>
</dbReference>
<dbReference type="SUPFAM" id="SSF51206">
    <property type="entry name" value="cAMP-binding domain-like"/>
    <property type="match status" value="1"/>
</dbReference>
<name>A0A518BCE5_9BACT</name>
<dbReference type="GO" id="GO:0019646">
    <property type="term" value="P:aerobic electron transport chain"/>
    <property type="evidence" value="ECO:0007669"/>
    <property type="project" value="TreeGrafter"/>
</dbReference>
<dbReference type="Pfam" id="PF22366">
    <property type="entry name" value="NDH2_C"/>
    <property type="match status" value="1"/>
</dbReference>
<dbReference type="Proteomes" id="UP000317093">
    <property type="component" value="Chromosome"/>
</dbReference>
<dbReference type="InterPro" id="IPR018488">
    <property type="entry name" value="cNMP-bd_CS"/>
</dbReference>
<feature type="domain" description="Cyclic nucleotide-binding" evidence="7">
    <location>
        <begin position="447"/>
        <end position="544"/>
    </location>
</feature>
<dbReference type="PANTHER" id="PTHR42913">
    <property type="entry name" value="APOPTOSIS-INDUCING FACTOR 1"/>
    <property type="match status" value="1"/>
</dbReference>
<dbReference type="Pfam" id="PF07992">
    <property type="entry name" value="Pyr_redox_2"/>
    <property type="match status" value="1"/>
</dbReference>
<dbReference type="InterPro" id="IPR036188">
    <property type="entry name" value="FAD/NAD-bd_sf"/>
</dbReference>
<dbReference type="Gene3D" id="2.60.120.10">
    <property type="entry name" value="Jelly Rolls"/>
    <property type="match status" value="1"/>
</dbReference>
<dbReference type="InterPro" id="IPR018490">
    <property type="entry name" value="cNMP-bd_dom_sf"/>
</dbReference>
<dbReference type="SUPFAM" id="SSF51905">
    <property type="entry name" value="FAD/NAD(P)-binding domain"/>
    <property type="match status" value="2"/>
</dbReference>
<dbReference type="PANTHER" id="PTHR42913:SF3">
    <property type="entry name" value="64 KDA MITOCHONDRIAL NADH DEHYDROGENASE (EUROFUNG)"/>
    <property type="match status" value="1"/>
</dbReference>
<evidence type="ECO:0000313" key="8">
    <source>
        <dbReference type="EMBL" id="QDU64658.1"/>
    </source>
</evidence>
<evidence type="ECO:0000256" key="1">
    <source>
        <dbReference type="ARBA" id="ARBA00001974"/>
    </source>
</evidence>
<dbReference type="AlphaFoldDB" id="A0A518BCE5"/>
<evidence type="ECO:0000256" key="4">
    <source>
        <dbReference type="ARBA" id="ARBA00022827"/>
    </source>
</evidence>
<proteinExistence type="inferred from homology"/>
<organism evidence="8 9">
    <name type="scientific">Kolteria novifilia</name>
    <dbReference type="NCBI Taxonomy" id="2527975"/>
    <lineage>
        <taxon>Bacteria</taxon>
        <taxon>Pseudomonadati</taxon>
        <taxon>Planctomycetota</taxon>
        <taxon>Planctomycetia</taxon>
        <taxon>Kolteriales</taxon>
        <taxon>Kolteriaceae</taxon>
        <taxon>Kolteria</taxon>
    </lineage>
</organism>
<dbReference type="KEGG" id="knv:Pan216_55490"/>
<evidence type="ECO:0000256" key="3">
    <source>
        <dbReference type="ARBA" id="ARBA00022630"/>
    </source>
</evidence>
<evidence type="ECO:0000313" key="9">
    <source>
        <dbReference type="Proteomes" id="UP000317093"/>
    </source>
</evidence>
<keyword evidence="4" id="KW-0274">FAD</keyword>
<keyword evidence="5 8" id="KW-0560">Oxidoreductase</keyword>
<comment type="cofactor">
    <cofactor evidence="1">
        <name>FAD</name>
        <dbReference type="ChEBI" id="CHEBI:57692"/>
    </cofactor>
</comment>
<accession>A0A518BCE5</accession>
<dbReference type="Pfam" id="PF00027">
    <property type="entry name" value="cNMP_binding"/>
    <property type="match status" value="1"/>
</dbReference>
<evidence type="ECO:0000256" key="6">
    <source>
        <dbReference type="SAM" id="MobiDB-lite"/>
    </source>
</evidence>
<dbReference type="GO" id="GO:0003955">
    <property type="term" value="F:NAD(P)H dehydrogenase (quinone) activity"/>
    <property type="evidence" value="ECO:0007669"/>
    <property type="project" value="TreeGrafter"/>
</dbReference>
<dbReference type="InterPro" id="IPR023753">
    <property type="entry name" value="FAD/NAD-binding_dom"/>
</dbReference>
<feature type="region of interest" description="Disordered" evidence="6">
    <location>
        <begin position="550"/>
        <end position="570"/>
    </location>
</feature>
<protein>
    <submittedName>
        <fullName evidence="8">NADH dehydrogenase-like protein</fullName>
        <ecNumber evidence="8">1.6.99.-</ecNumber>
    </submittedName>
</protein>
<dbReference type="PRINTS" id="PR00368">
    <property type="entry name" value="FADPNR"/>
</dbReference>
<evidence type="ECO:0000256" key="5">
    <source>
        <dbReference type="ARBA" id="ARBA00023002"/>
    </source>
</evidence>
<comment type="similarity">
    <text evidence="2">Belongs to the NADH dehydrogenase family.</text>
</comment>
<evidence type="ECO:0000259" key="7">
    <source>
        <dbReference type="PROSITE" id="PS50042"/>
    </source>
</evidence>
<dbReference type="SMART" id="SM00100">
    <property type="entry name" value="cNMP"/>
    <property type="match status" value="1"/>
</dbReference>
<keyword evidence="9" id="KW-1185">Reference proteome</keyword>
<sequence>MNWALRMSSRVLLRKRTAVDADTKPTRIVILGGGFGGVYAAMTLEKGLRRRDDIEIVLVNRENYFVFQPMLAEVLSGQMGILEPVIPIRRLCPRTHLYFRDISSVDVEKKLVTLAPGYRPRPLVLEYDHLVIALGDVTDFRFDPGLRAHALPFKNLSDTLRLRDHVLRVLGEAEIEDDDELRQELLTFVIAGGGYSGVEVAASLNDFVREVGPKTFGLEPEDIRVILIHSKERLLQRELHSSLGEYAQRILRRRGVELMLEHRLRSATETHAILDDGSRICTRTLVSTVPSSPNPLVESIALRQKKGKIIADRTMRVEGSTSEWALGDCALIPHPSGEGDCPKTAQFAVRQATTCAHNILAAIDGRPAKTFNFTGLGSLGVLGHRTAVAQLPGGLKLSGLLAWLAWRTIYWWKLPGIDRKVRIALSWLLDLVVPPELVQSKFDPPQAMVHAHFEPGEYVIREGDVGDRLYIIIQGKAEILKPGSFVSEPEVMAEVGPGEIFGEMALLDGNRRGATVRCLEPLDVFTMAKNEFSHLVNFLPDLRRNVEQIAKQRQSTTPEPVPSDDACSTS</sequence>